<dbReference type="GO" id="GO:0004803">
    <property type="term" value="F:transposase activity"/>
    <property type="evidence" value="ECO:0007669"/>
    <property type="project" value="InterPro"/>
</dbReference>
<dbReference type="InterPro" id="IPR003346">
    <property type="entry name" value="Transposase_20"/>
</dbReference>
<evidence type="ECO:0000259" key="1">
    <source>
        <dbReference type="Pfam" id="PF02371"/>
    </source>
</evidence>
<organism evidence="2 3">
    <name type="scientific">Paenibacillus phyllosphaerae</name>
    <dbReference type="NCBI Taxonomy" id="274593"/>
    <lineage>
        <taxon>Bacteria</taxon>
        <taxon>Bacillati</taxon>
        <taxon>Bacillota</taxon>
        <taxon>Bacilli</taxon>
        <taxon>Bacillales</taxon>
        <taxon>Paenibacillaceae</taxon>
        <taxon>Paenibacillus</taxon>
    </lineage>
</organism>
<dbReference type="InterPro" id="IPR047650">
    <property type="entry name" value="Transpos_IS110"/>
</dbReference>
<name>A0A7W5FPM2_9BACL</name>
<comment type="caution">
    <text evidence="2">The sequence shown here is derived from an EMBL/GenBank/DDBJ whole genome shotgun (WGS) entry which is preliminary data.</text>
</comment>
<dbReference type="NCBIfam" id="NF033542">
    <property type="entry name" value="transpos_IS110"/>
    <property type="match status" value="1"/>
</dbReference>
<dbReference type="GO" id="GO:0003677">
    <property type="term" value="F:DNA binding"/>
    <property type="evidence" value="ECO:0007669"/>
    <property type="project" value="InterPro"/>
</dbReference>
<dbReference type="Proteomes" id="UP000570361">
    <property type="component" value="Unassembled WGS sequence"/>
</dbReference>
<gene>
    <name evidence="2" type="ORF">FHS18_004270</name>
</gene>
<proteinExistence type="predicted"/>
<feature type="non-terminal residue" evidence="2">
    <location>
        <position position="1"/>
    </location>
</feature>
<dbReference type="PANTHER" id="PTHR33055">
    <property type="entry name" value="TRANSPOSASE FOR INSERTION SEQUENCE ELEMENT IS1111A"/>
    <property type="match status" value="1"/>
</dbReference>
<dbReference type="Pfam" id="PF02371">
    <property type="entry name" value="Transposase_20"/>
    <property type="match status" value="1"/>
</dbReference>
<keyword evidence="3" id="KW-1185">Reference proteome</keyword>
<reference evidence="2 3" key="1">
    <citation type="submission" date="2020-08" db="EMBL/GenBank/DDBJ databases">
        <title>Genomic Encyclopedia of Type Strains, Phase III (KMG-III): the genomes of soil and plant-associated and newly described type strains.</title>
        <authorList>
            <person name="Whitman W."/>
        </authorList>
    </citation>
    <scope>NUCLEOTIDE SEQUENCE [LARGE SCALE GENOMIC DNA]</scope>
    <source>
        <strain evidence="2 3">CECT 5862</strain>
    </source>
</reference>
<dbReference type="EMBL" id="JACHXK010000011">
    <property type="protein sequence ID" value="MBB3112184.1"/>
    <property type="molecule type" value="Genomic_DNA"/>
</dbReference>
<feature type="domain" description="Transposase IS116/IS110/IS902 C-terminal" evidence="1">
    <location>
        <begin position="139"/>
        <end position="226"/>
    </location>
</feature>
<protein>
    <submittedName>
        <fullName evidence="2">Transposase</fullName>
    </submittedName>
</protein>
<evidence type="ECO:0000313" key="3">
    <source>
        <dbReference type="Proteomes" id="UP000570361"/>
    </source>
</evidence>
<dbReference type="PANTHER" id="PTHR33055:SF13">
    <property type="entry name" value="TRANSPOSASE"/>
    <property type="match status" value="1"/>
</dbReference>
<dbReference type="RefSeq" id="WP_183602222.1">
    <property type="nucleotide sequence ID" value="NZ_JACHXK010000011.1"/>
</dbReference>
<dbReference type="GO" id="GO:0006313">
    <property type="term" value="P:DNA transposition"/>
    <property type="evidence" value="ECO:0007669"/>
    <property type="project" value="InterPro"/>
</dbReference>
<dbReference type="AlphaFoldDB" id="A0A7W5FPM2"/>
<evidence type="ECO:0000313" key="2">
    <source>
        <dbReference type="EMBL" id="MBB3112184.1"/>
    </source>
</evidence>
<accession>A0A7W5FPM2</accession>
<sequence>YSELQHLTRQHEFVTATYVQLKLNGRALLEQVFPEFLGLFSNLFATTSLKVLQRCLEDNTADVSDIISECVGKSHSKRWVAEKAEQLQEHLRGWDKQARSQAQTVALISMVALLLEFDKQLSELETLIQEVSNELPEVDLVKSIPGVGDKLAAVIVAELGDASQFEEAKQLVAYAGLDPGICSSGKFTATSNRITKRGSKRLRRALYLAVQCGIRRGANQKIKQYYDKKRKEGKPYKVVVIACANKLLHHVYAILRKNVPYH</sequence>